<evidence type="ECO:0000256" key="2">
    <source>
        <dbReference type="SAM" id="Phobius"/>
    </source>
</evidence>
<dbReference type="InterPro" id="IPR029519">
    <property type="entry name" value="RdCVF2"/>
</dbReference>
<evidence type="ECO:0000259" key="3">
    <source>
        <dbReference type="Pfam" id="PF13905"/>
    </source>
</evidence>
<protein>
    <recommendedName>
        <fullName evidence="3">Thioredoxin-like fold domain-containing protein</fullName>
    </recommendedName>
</protein>
<keyword evidence="2" id="KW-0812">Transmembrane</keyword>
<dbReference type="GO" id="GO:0045494">
    <property type="term" value="P:photoreceptor cell maintenance"/>
    <property type="evidence" value="ECO:0007669"/>
    <property type="project" value="InterPro"/>
</dbReference>
<dbReference type="Gene3D" id="3.40.30.10">
    <property type="entry name" value="Glutaredoxin"/>
    <property type="match status" value="1"/>
</dbReference>
<dbReference type="AlphaFoldDB" id="A0A6U3TBU0"/>
<dbReference type="PANTHER" id="PTHR46762">
    <property type="entry name" value="NUCLEOREDOXIN-LIKE PROTEIN 2"/>
    <property type="match status" value="1"/>
</dbReference>
<feature type="domain" description="Thioredoxin-like fold" evidence="3">
    <location>
        <begin position="137"/>
        <end position="256"/>
    </location>
</feature>
<dbReference type="PANTHER" id="PTHR46762:SF1">
    <property type="entry name" value="NUCLEOREDOXIN-LIKE PROTEIN 2"/>
    <property type="match status" value="1"/>
</dbReference>
<keyword evidence="2" id="KW-1133">Transmembrane helix</keyword>
<sequence>MQKRRVGGGGDASLPMTVGDGAAATTTRRRRKKKRHGRSIFLCNTTFASVAIIMVMIFLSAFVMKMILDGHNNSVGGGGGSMTKERQTLDQHINIPGNMNMIGENKGGSNIFTGGKGLFKLPLSKFSTLSYALENADIVALYFAASWCPMSTPITKALDVAFSGKGILLPPLSNDGTNTKIKHEKRHRLAIVYISSDSSEEEMTLYAKQEWNVVPYESSERNEIKRHFSTCAKKEMDDLHINPRKHEIPTLILIDSLTHGVLSTSGVEDIKKNHEKALDEWAMMEQLARSMEEMIMV</sequence>
<reference evidence="4" key="1">
    <citation type="submission" date="2021-01" db="EMBL/GenBank/DDBJ databases">
        <authorList>
            <person name="Corre E."/>
            <person name="Pelletier E."/>
            <person name="Niang G."/>
            <person name="Scheremetjew M."/>
            <person name="Finn R."/>
            <person name="Kale V."/>
            <person name="Holt S."/>
            <person name="Cochrane G."/>
            <person name="Meng A."/>
            <person name="Brown T."/>
            <person name="Cohen L."/>
        </authorList>
    </citation>
    <scope>NUCLEOTIDE SEQUENCE</scope>
    <source>
        <strain evidence="4">Pop2</strain>
    </source>
</reference>
<accession>A0A6U3TBU0</accession>
<name>A0A6U3TBU0_9STRA</name>
<dbReference type="Pfam" id="PF13905">
    <property type="entry name" value="Thioredoxin_8"/>
    <property type="match status" value="1"/>
</dbReference>
<organism evidence="4">
    <name type="scientific">Ditylum brightwellii</name>
    <dbReference type="NCBI Taxonomy" id="49249"/>
    <lineage>
        <taxon>Eukaryota</taxon>
        <taxon>Sar</taxon>
        <taxon>Stramenopiles</taxon>
        <taxon>Ochrophyta</taxon>
        <taxon>Bacillariophyta</taxon>
        <taxon>Mediophyceae</taxon>
        <taxon>Lithodesmiophycidae</taxon>
        <taxon>Lithodesmiales</taxon>
        <taxon>Lithodesmiaceae</taxon>
        <taxon>Ditylum</taxon>
    </lineage>
</organism>
<feature type="region of interest" description="Disordered" evidence="1">
    <location>
        <begin position="1"/>
        <end position="35"/>
    </location>
</feature>
<keyword evidence="2" id="KW-0472">Membrane</keyword>
<proteinExistence type="predicted"/>
<dbReference type="EMBL" id="HBGN01038648">
    <property type="protein sequence ID" value="CAD9356874.1"/>
    <property type="molecule type" value="Transcribed_RNA"/>
</dbReference>
<evidence type="ECO:0000256" key="1">
    <source>
        <dbReference type="SAM" id="MobiDB-lite"/>
    </source>
</evidence>
<feature type="transmembrane region" description="Helical" evidence="2">
    <location>
        <begin position="39"/>
        <end position="64"/>
    </location>
</feature>
<dbReference type="InterPro" id="IPR012336">
    <property type="entry name" value="Thioredoxin-like_fold"/>
</dbReference>
<gene>
    <name evidence="4" type="ORF">DBRI1063_LOCUS24725</name>
</gene>
<evidence type="ECO:0000313" key="4">
    <source>
        <dbReference type="EMBL" id="CAD9356874.1"/>
    </source>
</evidence>